<evidence type="ECO:0000313" key="12">
    <source>
        <dbReference type="RefSeq" id="XP_019615467.1"/>
    </source>
</evidence>
<dbReference type="SUPFAM" id="SSF81321">
    <property type="entry name" value="Family A G protein-coupled receptor-like"/>
    <property type="match status" value="1"/>
</dbReference>
<feature type="transmembrane region" description="Helical" evidence="9">
    <location>
        <begin position="187"/>
        <end position="217"/>
    </location>
</feature>
<evidence type="ECO:0000256" key="6">
    <source>
        <dbReference type="ARBA" id="ARBA00023136"/>
    </source>
</evidence>
<keyword evidence="7" id="KW-0675">Receptor</keyword>
<evidence type="ECO:0000313" key="11">
    <source>
        <dbReference type="Proteomes" id="UP000515135"/>
    </source>
</evidence>
<proteinExistence type="predicted"/>
<evidence type="ECO:0000256" key="4">
    <source>
        <dbReference type="ARBA" id="ARBA00022989"/>
    </source>
</evidence>
<feature type="domain" description="G-protein coupled receptors family 1 profile" evidence="10">
    <location>
        <begin position="43"/>
        <end position="304"/>
    </location>
</feature>
<dbReference type="SMART" id="SM01381">
    <property type="entry name" value="7TM_GPCR_Srsx"/>
    <property type="match status" value="1"/>
</dbReference>
<evidence type="ECO:0000256" key="5">
    <source>
        <dbReference type="ARBA" id="ARBA00023040"/>
    </source>
</evidence>
<dbReference type="GeneID" id="109463193"/>
<feature type="transmembrane region" description="Helical" evidence="9">
    <location>
        <begin position="144"/>
        <end position="167"/>
    </location>
</feature>
<gene>
    <name evidence="12" type="primary">LOC109463193</name>
</gene>
<evidence type="ECO:0000256" key="7">
    <source>
        <dbReference type="ARBA" id="ARBA00023170"/>
    </source>
</evidence>
<keyword evidence="3 9" id="KW-0812">Transmembrane</keyword>
<keyword evidence="11" id="KW-1185">Reference proteome</keyword>
<evidence type="ECO:0000256" key="3">
    <source>
        <dbReference type="ARBA" id="ARBA00022692"/>
    </source>
</evidence>
<keyword evidence="4 9" id="KW-1133">Transmembrane helix</keyword>
<evidence type="ECO:0000256" key="8">
    <source>
        <dbReference type="ARBA" id="ARBA00023224"/>
    </source>
</evidence>
<feature type="transmembrane region" description="Helical" evidence="9">
    <location>
        <begin position="101"/>
        <end position="123"/>
    </location>
</feature>
<comment type="subcellular location">
    <subcellularLocation>
        <location evidence="1">Cell membrane</location>
        <topology evidence="1">Multi-pass membrane protein</topology>
    </subcellularLocation>
</comment>
<reference evidence="12" key="1">
    <citation type="submission" date="2025-08" db="UniProtKB">
        <authorList>
            <consortium name="RefSeq"/>
        </authorList>
    </citation>
    <scope>IDENTIFICATION</scope>
    <source>
        <tissue evidence="12">Gonad</tissue>
    </source>
</reference>
<sequence>MNNTTVNESCLLPDGDQPTGLTAPMRYFLAAALLLASFVGVVGNSMVIAANVMEKKIRSSTNFFLANMATADLMTSLICDSCLSLAWFYPAFKPSCVFRDVMGFVYFFSVDLSVLNSGLVAWNRYVLITKPLQTYNMLFTPTKITIYCITSWISTFLMILLVFAYFRRLARPSYILISVPAADMSDMVFFVVNIVEIIILVVAPILLSLFFYIAIFLKIRKVKERVKAHAAPNPNAKKLYRPSRKVVREITSYLFVLFLVLLVCSTPISITQYVHVLVTPVHPDIQNLTLVLAMINSSINPIIHTIKSQDYRNVFKKIIRSGCLND</sequence>
<keyword evidence="8" id="KW-0807">Transducer</keyword>
<keyword evidence="2" id="KW-1003">Cell membrane</keyword>
<dbReference type="InterPro" id="IPR017452">
    <property type="entry name" value="GPCR_Rhodpsn_7TM"/>
</dbReference>
<dbReference type="PRINTS" id="PR00237">
    <property type="entry name" value="GPCRRHODOPSN"/>
</dbReference>
<dbReference type="AlphaFoldDB" id="A0A6P4Y9H7"/>
<dbReference type="PROSITE" id="PS50262">
    <property type="entry name" value="G_PROTEIN_RECEP_F1_2"/>
    <property type="match status" value="1"/>
</dbReference>
<evidence type="ECO:0000256" key="9">
    <source>
        <dbReference type="SAM" id="Phobius"/>
    </source>
</evidence>
<evidence type="ECO:0000256" key="1">
    <source>
        <dbReference type="ARBA" id="ARBA00004651"/>
    </source>
</evidence>
<dbReference type="InterPro" id="IPR000276">
    <property type="entry name" value="GPCR_Rhodpsn"/>
</dbReference>
<protein>
    <submittedName>
        <fullName evidence="12">Melatonin receptor type 1A-like</fullName>
    </submittedName>
</protein>
<feature type="transmembrane region" description="Helical" evidence="9">
    <location>
        <begin position="27"/>
        <end position="52"/>
    </location>
</feature>
<keyword evidence="5" id="KW-0297">G-protein coupled receptor</keyword>
<evidence type="ECO:0000256" key="2">
    <source>
        <dbReference type="ARBA" id="ARBA00022475"/>
    </source>
</evidence>
<dbReference type="Proteomes" id="UP000515135">
    <property type="component" value="Unplaced"/>
</dbReference>
<feature type="transmembrane region" description="Helical" evidence="9">
    <location>
        <begin position="64"/>
        <end position="89"/>
    </location>
</feature>
<dbReference type="KEGG" id="bbel:109463193"/>
<name>A0A6P4Y9H7_BRABE</name>
<feature type="transmembrane region" description="Helical" evidence="9">
    <location>
        <begin position="250"/>
        <end position="273"/>
    </location>
</feature>
<organism evidence="11 12">
    <name type="scientific">Branchiostoma belcheri</name>
    <name type="common">Amphioxus</name>
    <dbReference type="NCBI Taxonomy" id="7741"/>
    <lineage>
        <taxon>Eukaryota</taxon>
        <taxon>Metazoa</taxon>
        <taxon>Chordata</taxon>
        <taxon>Cephalochordata</taxon>
        <taxon>Leptocardii</taxon>
        <taxon>Amphioxiformes</taxon>
        <taxon>Branchiostomatidae</taxon>
        <taxon>Branchiostoma</taxon>
    </lineage>
</organism>
<accession>A0A6P4Y9H7</accession>
<dbReference type="PANTHER" id="PTHR24228:SF72">
    <property type="entry name" value="G-PROTEIN COUPLED RECEPTORS FAMILY 1 PROFILE DOMAIN-CONTAINING PROTEIN"/>
    <property type="match status" value="1"/>
</dbReference>
<evidence type="ECO:0000259" key="10">
    <source>
        <dbReference type="PROSITE" id="PS50262"/>
    </source>
</evidence>
<dbReference type="RefSeq" id="XP_019615467.1">
    <property type="nucleotide sequence ID" value="XM_019759908.1"/>
</dbReference>
<dbReference type="PANTHER" id="PTHR24228">
    <property type="entry name" value="B2 BRADYKININ RECEPTOR/ANGIOTENSIN II RECEPTOR"/>
    <property type="match status" value="1"/>
</dbReference>
<dbReference type="Gene3D" id="1.20.1070.10">
    <property type="entry name" value="Rhodopsin 7-helix transmembrane proteins"/>
    <property type="match status" value="1"/>
</dbReference>
<dbReference type="GO" id="GO:0005886">
    <property type="term" value="C:plasma membrane"/>
    <property type="evidence" value="ECO:0007669"/>
    <property type="project" value="UniProtKB-SubCell"/>
</dbReference>
<keyword evidence="6 9" id="KW-0472">Membrane</keyword>
<dbReference type="OrthoDB" id="10022961at2759"/>
<feature type="transmembrane region" description="Helical" evidence="9">
    <location>
        <begin position="285"/>
        <end position="303"/>
    </location>
</feature>
<dbReference type="GO" id="GO:0004930">
    <property type="term" value="F:G protein-coupled receptor activity"/>
    <property type="evidence" value="ECO:0007669"/>
    <property type="project" value="UniProtKB-KW"/>
</dbReference>
<dbReference type="CDD" id="cd00637">
    <property type="entry name" value="7tm_classA_rhodopsin-like"/>
    <property type="match status" value="1"/>
</dbReference>
<dbReference type="Pfam" id="PF00001">
    <property type="entry name" value="7tm_1"/>
    <property type="match status" value="1"/>
</dbReference>